<reference evidence="11" key="1">
    <citation type="journal article" date="2019" name="Int. J. Syst. Evol. Microbiol.">
        <title>The Global Catalogue of Microorganisms (GCM) 10K type strain sequencing project: providing services to taxonomists for standard genome sequencing and annotation.</title>
        <authorList>
            <consortium name="The Broad Institute Genomics Platform"/>
            <consortium name="The Broad Institute Genome Sequencing Center for Infectious Disease"/>
            <person name="Wu L."/>
            <person name="Ma J."/>
        </authorList>
    </citation>
    <scope>NUCLEOTIDE SEQUENCE [LARGE SCALE GENOMIC DNA]</scope>
    <source>
        <strain evidence="11">CECT 7649</strain>
    </source>
</reference>
<dbReference type="InterPro" id="IPR029058">
    <property type="entry name" value="AB_hydrolase_fold"/>
</dbReference>
<evidence type="ECO:0000256" key="3">
    <source>
        <dbReference type="ARBA" id="ARBA00011897"/>
    </source>
</evidence>
<dbReference type="PROSITE" id="PS00708">
    <property type="entry name" value="PRO_ENDOPEP_SER"/>
    <property type="match status" value="1"/>
</dbReference>
<feature type="chain" id="PRO_5045497322" description="prolyl oligopeptidase" evidence="7">
    <location>
        <begin position="22"/>
        <end position="692"/>
    </location>
</feature>
<dbReference type="Pfam" id="PF00326">
    <property type="entry name" value="Peptidase_S9"/>
    <property type="match status" value="1"/>
</dbReference>
<evidence type="ECO:0000259" key="9">
    <source>
        <dbReference type="Pfam" id="PF02897"/>
    </source>
</evidence>
<evidence type="ECO:0000313" key="10">
    <source>
        <dbReference type="EMBL" id="MFD0985005.1"/>
    </source>
</evidence>
<keyword evidence="7" id="KW-0732">Signal</keyword>
<evidence type="ECO:0000256" key="7">
    <source>
        <dbReference type="SAM" id="SignalP"/>
    </source>
</evidence>
<feature type="domain" description="Peptidase S9 prolyl oligopeptidase catalytic" evidence="8">
    <location>
        <begin position="484"/>
        <end position="688"/>
    </location>
</feature>
<dbReference type="InterPro" id="IPR002470">
    <property type="entry name" value="Peptidase_S9A"/>
</dbReference>
<keyword evidence="6" id="KW-0720">Serine protease</keyword>
<dbReference type="EMBL" id="JBHTIZ010000026">
    <property type="protein sequence ID" value="MFD0985005.1"/>
    <property type="molecule type" value="Genomic_DNA"/>
</dbReference>
<dbReference type="InterPro" id="IPR051167">
    <property type="entry name" value="Prolyl_oligopep/macrocyclase"/>
</dbReference>
<comment type="catalytic activity">
    <reaction evidence="1">
        <text>Hydrolysis of Pro-|-Xaa &gt;&gt; Ala-|-Xaa in oligopeptides.</text>
        <dbReference type="EC" id="3.4.21.26"/>
    </reaction>
</comment>
<evidence type="ECO:0000313" key="11">
    <source>
        <dbReference type="Proteomes" id="UP001597051"/>
    </source>
</evidence>
<dbReference type="PANTHER" id="PTHR42881:SF2">
    <property type="entry name" value="PROLYL ENDOPEPTIDASE"/>
    <property type="match status" value="1"/>
</dbReference>
<evidence type="ECO:0000256" key="5">
    <source>
        <dbReference type="ARBA" id="ARBA00022801"/>
    </source>
</evidence>
<protein>
    <recommendedName>
        <fullName evidence="3">prolyl oligopeptidase</fullName>
        <ecNumber evidence="3">3.4.21.26</ecNumber>
    </recommendedName>
</protein>
<evidence type="ECO:0000256" key="2">
    <source>
        <dbReference type="ARBA" id="ARBA00005228"/>
    </source>
</evidence>
<organism evidence="10 11">
    <name type="scientific">Flavobacterium myungsuense</name>
    <dbReference type="NCBI Taxonomy" id="651823"/>
    <lineage>
        <taxon>Bacteria</taxon>
        <taxon>Pseudomonadati</taxon>
        <taxon>Bacteroidota</taxon>
        <taxon>Flavobacteriia</taxon>
        <taxon>Flavobacteriales</taxon>
        <taxon>Flavobacteriaceae</taxon>
        <taxon>Flavobacterium</taxon>
    </lineage>
</organism>
<dbReference type="SUPFAM" id="SSF50993">
    <property type="entry name" value="Peptidase/esterase 'gauge' domain"/>
    <property type="match status" value="1"/>
</dbReference>
<evidence type="ECO:0000259" key="8">
    <source>
        <dbReference type="Pfam" id="PF00326"/>
    </source>
</evidence>
<comment type="caution">
    <text evidence="10">The sequence shown here is derived from an EMBL/GenBank/DDBJ whole genome shotgun (WGS) entry which is preliminary data.</text>
</comment>
<dbReference type="PRINTS" id="PR00862">
    <property type="entry name" value="PROLIGOPTASE"/>
</dbReference>
<feature type="domain" description="Peptidase S9A N-terminal" evidence="9">
    <location>
        <begin position="23"/>
        <end position="415"/>
    </location>
</feature>
<dbReference type="EC" id="3.4.21.26" evidence="3"/>
<dbReference type="Proteomes" id="UP001597051">
    <property type="component" value="Unassembled WGS sequence"/>
</dbReference>
<dbReference type="Pfam" id="PF02897">
    <property type="entry name" value="Peptidase_S9_N"/>
    <property type="match status" value="1"/>
</dbReference>
<dbReference type="SUPFAM" id="SSF53474">
    <property type="entry name" value="alpha/beta-Hydrolases"/>
    <property type="match status" value="1"/>
</dbReference>
<evidence type="ECO:0000256" key="6">
    <source>
        <dbReference type="ARBA" id="ARBA00022825"/>
    </source>
</evidence>
<comment type="similarity">
    <text evidence="2">Belongs to the peptidase S9A family.</text>
</comment>
<name>A0ABW3J3J8_9FLAO</name>
<evidence type="ECO:0000256" key="1">
    <source>
        <dbReference type="ARBA" id="ARBA00001070"/>
    </source>
</evidence>
<dbReference type="InterPro" id="IPR001375">
    <property type="entry name" value="Peptidase_S9_cat"/>
</dbReference>
<evidence type="ECO:0000256" key="4">
    <source>
        <dbReference type="ARBA" id="ARBA00022670"/>
    </source>
</evidence>
<keyword evidence="4" id="KW-0645">Protease</keyword>
<keyword evidence="11" id="KW-1185">Reference proteome</keyword>
<sequence>MRKIIYTLLSFLFAISSFSQQFPTTKKTPTTITKHNISYQDDYTWLENIDSEEVKNWVEKQNKFAEENYSTVKKKVSTINKLKIYNSATTSQVPISTIGLKYYFSSINPKKSPLLFLQRNSNSNFEEVFNPNKIYPNKNVTIDDISTSMNSKYLSCSLRINGSDKLEVRFVDLNKNEIINDSLLNIKFSNISWNKDEGVFYKLNTNKSRFAKDSTFKVFYHKLNTNQKDDELLFDGVNENTEVDFFNNKAIFFLIEKNTLNNTKKYYFSDLNKSKIEFVQFYKDSINSFGFINYYKGRIFYSSKNYNWGEVRSFDLNNKIDDKQIIPQFYNNLLTNTNFTDKYLICNYKSETKTYLSVYDYEGNFIKKIESPIGANINFRDFDEEKNELYFDIASYTNPKKNFKINISGTKATLLNPNEEIVYLSEDFEIKCISFKNRENIDIPIKILYKKNINLDGNNPCLLEAYGGFGIIKSAKYDNSLLNFIDKGGIYVYAEIRGGGEKGAEWHKNGSGLNKIKGLNDFIDASEFLIKEKYTNPKKLAITGGSHGGLVVGYALIERPDLYKLVMPKVGVFDMINAHKYTVGKYHLDEFGNPEIESEFNSILKYSPLQKISNEVNYPTTIIFTADNDDRVPPLHSYKFAASLQNREAQKNPIYLITKKNLGHHGGNTYDKSIQEDAEFYDYLIYYLMKSK</sequence>
<keyword evidence="5" id="KW-0378">Hydrolase</keyword>
<dbReference type="InterPro" id="IPR023302">
    <property type="entry name" value="Pept_S9A_N"/>
</dbReference>
<accession>A0ABW3J3J8</accession>
<dbReference type="InterPro" id="IPR002471">
    <property type="entry name" value="Pept_S9_AS"/>
</dbReference>
<gene>
    <name evidence="10" type="ORF">ACFQ0S_11025</name>
</gene>
<dbReference type="RefSeq" id="WP_379757630.1">
    <property type="nucleotide sequence ID" value="NZ_JBHSYB010000027.1"/>
</dbReference>
<dbReference type="Gene3D" id="2.130.10.120">
    <property type="entry name" value="Prolyl oligopeptidase, N-terminal domain"/>
    <property type="match status" value="1"/>
</dbReference>
<proteinExistence type="inferred from homology"/>
<feature type="signal peptide" evidence="7">
    <location>
        <begin position="1"/>
        <end position="21"/>
    </location>
</feature>
<dbReference type="PANTHER" id="PTHR42881">
    <property type="entry name" value="PROLYL ENDOPEPTIDASE"/>
    <property type="match status" value="1"/>
</dbReference>
<dbReference type="Gene3D" id="3.40.50.1820">
    <property type="entry name" value="alpha/beta hydrolase"/>
    <property type="match status" value="1"/>
</dbReference>